<organism evidence="2">
    <name type="scientific">Albugo laibachii Nc14</name>
    <dbReference type="NCBI Taxonomy" id="890382"/>
    <lineage>
        <taxon>Eukaryota</taxon>
        <taxon>Sar</taxon>
        <taxon>Stramenopiles</taxon>
        <taxon>Oomycota</taxon>
        <taxon>Peronosporomycetes</taxon>
        <taxon>Albuginales</taxon>
        <taxon>Albuginaceae</taxon>
        <taxon>Albugo</taxon>
    </lineage>
</organism>
<reference evidence="2" key="1">
    <citation type="journal article" date="2011" name="PLoS Biol.">
        <title>Gene gain and loss during evolution of obligate parasitism in the white rust pathogen of Arabidopsis thaliana.</title>
        <authorList>
            <person name="Kemen E."/>
            <person name="Gardiner A."/>
            <person name="Schultz-Larsen T."/>
            <person name="Kemen A.C."/>
            <person name="Balmuth A.L."/>
            <person name="Robert-Seilaniantz A."/>
            <person name="Bailey K."/>
            <person name="Holub E."/>
            <person name="Studholme D.J."/>
            <person name="Maclean D."/>
            <person name="Jones J.D."/>
        </authorList>
    </citation>
    <scope>NUCLEOTIDE SEQUENCE</scope>
</reference>
<accession>F0X152</accession>
<dbReference type="HOGENOM" id="CLU_2459384_0_0_1"/>
<feature type="compositionally biased region" description="Pro residues" evidence="1">
    <location>
        <begin position="70"/>
        <end position="86"/>
    </location>
</feature>
<sequence length="92" mass="9891">MIAPSQDRFNDALVPFSEIYESGRDELTAVSFTIPKNCTLIPSMPFTTIQLSKNAETVNASPTSSSETPPVTPVSTPAPVPSPTPEPETRRT</sequence>
<protein>
    <submittedName>
        <fullName evidence="2">AlNc14C555G12145 protein</fullName>
    </submittedName>
</protein>
<gene>
    <name evidence="2" type="primary">AlNc14C555G12145</name>
    <name evidence="2" type="ORF">ALNC14_136520</name>
</gene>
<feature type="region of interest" description="Disordered" evidence="1">
    <location>
        <begin position="55"/>
        <end position="92"/>
    </location>
</feature>
<evidence type="ECO:0000313" key="2">
    <source>
        <dbReference type="EMBL" id="CCA27508.1"/>
    </source>
</evidence>
<name>F0X152_9STRA</name>
<reference evidence="2" key="2">
    <citation type="submission" date="2011-02" db="EMBL/GenBank/DDBJ databases">
        <authorList>
            <person name="MacLean D."/>
        </authorList>
    </citation>
    <scope>NUCLEOTIDE SEQUENCE</scope>
</reference>
<dbReference type="EMBL" id="FR824585">
    <property type="protein sequence ID" value="CCA27508.1"/>
    <property type="molecule type" value="Genomic_DNA"/>
</dbReference>
<evidence type="ECO:0000256" key="1">
    <source>
        <dbReference type="SAM" id="MobiDB-lite"/>
    </source>
</evidence>
<feature type="compositionally biased region" description="Low complexity" evidence="1">
    <location>
        <begin position="60"/>
        <end position="69"/>
    </location>
</feature>
<proteinExistence type="predicted"/>
<dbReference type="AlphaFoldDB" id="F0X152"/>